<dbReference type="PANTHER" id="PTHR34313:SF2">
    <property type="entry name" value="ENDOGENOUS RETROVIRUS GROUP K MEMBER 21 ENV POLYPROTEIN-LIKE"/>
    <property type="match status" value="1"/>
</dbReference>
<dbReference type="AlphaFoldDB" id="A0A8C9QD30"/>
<comment type="subcellular location">
    <subcellularLocation>
        <location evidence="1">Virion</location>
    </subcellularLocation>
</comment>
<feature type="signal peptide" evidence="3">
    <location>
        <begin position="1"/>
        <end position="17"/>
    </location>
</feature>
<keyword evidence="3" id="KW-0732">Signal</keyword>
<accession>A0A8C9QD30</accession>
<keyword evidence="2" id="KW-1133">Transmembrane helix</keyword>
<sequence length="226" mass="25600">LIGIVIASFLAVASVTATAAIATVALHQDIQTANFMRTWHQDAHLIWQQQKDLNSQLATDVINLQHTVSWLGDQVTILATRSVLKCDWNSSHICVTPVPYNTSDFWETVKRQLNGHQNLTLEIMNLEKNIIYFFLKKDKTLPELTGSDILQKLSSSIANLNPLSHFSTLLSTSLGNTVMIFVLCFVLYIVFQCWKKRRQLKHETSLFASAMPLLQKQKEGDVENQM</sequence>
<reference evidence="5" key="1">
    <citation type="submission" date="2025-08" db="UniProtKB">
        <authorList>
            <consortium name="Ensembl"/>
        </authorList>
    </citation>
    <scope>IDENTIFICATION</scope>
</reference>
<evidence type="ECO:0000313" key="5">
    <source>
        <dbReference type="Ensembl" id="ENSSDAP00000022812.1"/>
    </source>
</evidence>
<keyword evidence="2" id="KW-0472">Membrane</keyword>
<dbReference type="InterPro" id="IPR000328">
    <property type="entry name" value="GP41-like"/>
</dbReference>
<feature type="chain" id="PRO_5034746577" description="Retroviral envelope protein GP41-like domain-containing protein" evidence="3">
    <location>
        <begin position="18"/>
        <end position="226"/>
    </location>
</feature>
<dbReference type="Ensembl" id="ENSSDAT00000026080.1">
    <property type="protein sequence ID" value="ENSSDAP00000022812.1"/>
    <property type="gene ID" value="ENSSDAG00000020748.1"/>
</dbReference>
<evidence type="ECO:0000256" key="2">
    <source>
        <dbReference type="SAM" id="Phobius"/>
    </source>
</evidence>
<evidence type="ECO:0000259" key="4">
    <source>
        <dbReference type="Pfam" id="PF00517"/>
    </source>
</evidence>
<dbReference type="InterPro" id="IPR051255">
    <property type="entry name" value="Retroviral_env_glycoprotein"/>
</dbReference>
<dbReference type="Pfam" id="PF00517">
    <property type="entry name" value="GP41"/>
    <property type="match status" value="1"/>
</dbReference>
<evidence type="ECO:0000313" key="6">
    <source>
        <dbReference type="Proteomes" id="UP000694422"/>
    </source>
</evidence>
<proteinExistence type="predicted"/>
<feature type="domain" description="Retroviral envelope protein GP41-like" evidence="4">
    <location>
        <begin position="21"/>
        <end position="209"/>
    </location>
</feature>
<feature type="transmembrane region" description="Helical" evidence="2">
    <location>
        <begin position="169"/>
        <end position="191"/>
    </location>
</feature>
<dbReference type="Proteomes" id="UP000694422">
    <property type="component" value="Unplaced"/>
</dbReference>
<evidence type="ECO:0000256" key="1">
    <source>
        <dbReference type="ARBA" id="ARBA00004328"/>
    </source>
</evidence>
<evidence type="ECO:0000256" key="3">
    <source>
        <dbReference type="SAM" id="SignalP"/>
    </source>
</evidence>
<name>A0A8C9QD30_SPEDA</name>
<organism evidence="5 6">
    <name type="scientific">Spermophilus dauricus</name>
    <name type="common">Daurian ground squirrel</name>
    <dbReference type="NCBI Taxonomy" id="99837"/>
    <lineage>
        <taxon>Eukaryota</taxon>
        <taxon>Metazoa</taxon>
        <taxon>Chordata</taxon>
        <taxon>Craniata</taxon>
        <taxon>Vertebrata</taxon>
        <taxon>Euteleostomi</taxon>
        <taxon>Mammalia</taxon>
        <taxon>Eutheria</taxon>
        <taxon>Euarchontoglires</taxon>
        <taxon>Glires</taxon>
        <taxon>Rodentia</taxon>
        <taxon>Sciuromorpha</taxon>
        <taxon>Sciuridae</taxon>
        <taxon>Xerinae</taxon>
        <taxon>Marmotini</taxon>
        <taxon>Spermophilus</taxon>
    </lineage>
</organism>
<keyword evidence="6" id="KW-1185">Reference proteome</keyword>
<dbReference type="PANTHER" id="PTHR34313">
    <property type="entry name" value="ENDOGENOUS RETROVIRUS GROUP K MEMBER 113 ENV POLYPROTEIN-RELATED"/>
    <property type="match status" value="1"/>
</dbReference>
<keyword evidence="2" id="KW-0812">Transmembrane</keyword>
<reference evidence="5" key="2">
    <citation type="submission" date="2025-09" db="UniProtKB">
        <authorList>
            <consortium name="Ensembl"/>
        </authorList>
    </citation>
    <scope>IDENTIFICATION</scope>
</reference>
<dbReference type="GO" id="GO:0005198">
    <property type="term" value="F:structural molecule activity"/>
    <property type="evidence" value="ECO:0007669"/>
    <property type="project" value="InterPro"/>
</dbReference>
<protein>
    <recommendedName>
        <fullName evidence="4">Retroviral envelope protein GP41-like domain-containing protein</fullName>
    </recommendedName>
</protein>